<dbReference type="InParanoid" id="E3KY28"/>
<reference evidence="3" key="2">
    <citation type="journal article" date="2011" name="Proc. Natl. Acad. Sci. U.S.A.">
        <title>Obligate biotrophy features unraveled by the genomic analysis of rust fungi.</title>
        <authorList>
            <person name="Duplessis S."/>
            <person name="Cuomo C.A."/>
            <person name="Lin Y.-C."/>
            <person name="Aerts A."/>
            <person name="Tisserant E."/>
            <person name="Veneault-Fourrey C."/>
            <person name="Joly D.L."/>
            <person name="Hacquard S."/>
            <person name="Amselem J."/>
            <person name="Cantarel B.L."/>
            <person name="Chiu R."/>
            <person name="Coutinho P.M."/>
            <person name="Feau N."/>
            <person name="Field M."/>
            <person name="Frey P."/>
            <person name="Gelhaye E."/>
            <person name="Goldberg J."/>
            <person name="Grabherr M.G."/>
            <person name="Kodira C.D."/>
            <person name="Kohler A."/>
            <person name="Kuees U."/>
            <person name="Lindquist E.A."/>
            <person name="Lucas S.M."/>
            <person name="Mago R."/>
            <person name="Mauceli E."/>
            <person name="Morin E."/>
            <person name="Murat C."/>
            <person name="Pangilinan J.L."/>
            <person name="Park R."/>
            <person name="Pearson M."/>
            <person name="Quesneville H."/>
            <person name="Rouhier N."/>
            <person name="Sakthikumar S."/>
            <person name="Salamov A.A."/>
            <person name="Schmutz J."/>
            <person name="Selles B."/>
            <person name="Shapiro H."/>
            <person name="Tanguay P."/>
            <person name="Tuskan G.A."/>
            <person name="Henrissat B."/>
            <person name="Van de Peer Y."/>
            <person name="Rouze P."/>
            <person name="Ellis J.G."/>
            <person name="Dodds P.N."/>
            <person name="Schein J.E."/>
            <person name="Zhong S."/>
            <person name="Hamelin R.C."/>
            <person name="Grigoriev I.V."/>
            <person name="Szabo L.J."/>
            <person name="Martin F."/>
        </authorList>
    </citation>
    <scope>NUCLEOTIDE SEQUENCE [LARGE SCALE GENOMIC DNA]</scope>
    <source>
        <strain evidence="3">CRL 75-36-700-3 / race SCCL</strain>
    </source>
</reference>
<name>E3KY28_PUCGT</name>
<dbReference type="KEGG" id="pgr:PGTG_15070"/>
<feature type="compositionally biased region" description="Low complexity" evidence="1">
    <location>
        <begin position="1"/>
        <end position="23"/>
    </location>
</feature>
<dbReference type="EMBL" id="DS178320">
    <property type="protein sequence ID" value="EFP89229.2"/>
    <property type="molecule type" value="Genomic_DNA"/>
</dbReference>
<feature type="compositionally biased region" description="Polar residues" evidence="1">
    <location>
        <begin position="61"/>
        <end position="70"/>
    </location>
</feature>
<gene>
    <name evidence="2" type="ORF">PGTG_15070</name>
</gene>
<sequence length="573" mass="62433">MSFYRSPANSNDDNSSYSDPMNSAPALRGSVQLQAASHWSQHVRPATPGANGLQPHPASARTGSVSPIWPTNQAGADGYYHVSTPMAGDGGSSGRPWALNQERLRFHDHHPGLAAPRWQSDQDQQGPAHAREPSSYPFGRSPAVRQHSHSPEDYDEPLPTLIIPSPARQPTPLPGMFECDISFLMYCARKNKQKKTVWSGVRSKVKISISFNCHTIDLPRFKELVTLACGKRHPNAPPLIEHGTNSSPPTMLWVAYMARNPKWLKTGSQSVATGPMFADWMQDIIQGGVKKGGLHLKMDNPSDNKSLAADNDLMAQTVRRHAAQTATLMAVLDKHPSTSADGPPGAPLSQTLPLGQTPFDLDDDAEDSCDDSFDARKIIEEEIFRKYSGNIGVDPSHSVYPHPTDVNRYVILTAGNVASWARAITRKSTHVDPNEHPVTPHVPPLAASANQPDASPPTGQIVTPELVASIVDICTETISKKRARSPESSSLPVGVAGSEESLLDYVKFAGVANAEETMRVLERNEVDSYTMFADGFFTPEQLQQLGLTVGTLAKLCRNVGRYERSRANAREIQ</sequence>
<feature type="region of interest" description="Disordered" evidence="1">
    <location>
        <begin position="111"/>
        <end position="159"/>
    </location>
</feature>
<proteinExistence type="predicted"/>
<dbReference type="AlphaFoldDB" id="E3KY28"/>
<dbReference type="Proteomes" id="UP000008783">
    <property type="component" value="Unassembled WGS sequence"/>
</dbReference>
<feature type="region of interest" description="Disordered" evidence="1">
    <location>
        <begin position="336"/>
        <end position="358"/>
    </location>
</feature>
<dbReference type="VEuPathDB" id="FungiDB:PGTG_15070"/>
<protein>
    <submittedName>
        <fullName evidence="2">Uncharacterized protein</fullName>
    </submittedName>
</protein>
<feature type="region of interest" description="Disordered" evidence="1">
    <location>
        <begin position="1"/>
        <end position="70"/>
    </location>
</feature>
<dbReference type="OrthoDB" id="10685019at2759"/>
<dbReference type="GeneID" id="10546866"/>
<evidence type="ECO:0000313" key="2">
    <source>
        <dbReference type="EMBL" id="EFP89229.2"/>
    </source>
</evidence>
<reference key="1">
    <citation type="submission" date="2007-01" db="EMBL/GenBank/DDBJ databases">
        <title>The Genome Sequence of Puccinia graminis f. sp. tritici Strain CRL 75-36-700-3.</title>
        <authorList>
            <consortium name="The Broad Institute Genome Sequencing Platform"/>
            <person name="Birren B."/>
            <person name="Lander E."/>
            <person name="Galagan J."/>
            <person name="Nusbaum C."/>
            <person name="Devon K."/>
            <person name="Cuomo C."/>
            <person name="Jaffe D."/>
            <person name="Butler J."/>
            <person name="Alvarez P."/>
            <person name="Gnerre S."/>
            <person name="Grabherr M."/>
            <person name="Mauceli E."/>
            <person name="Brockman W."/>
            <person name="Young S."/>
            <person name="LaButti K."/>
            <person name="Sykes S."/>
            <person name="DeCaprio D."/>
            <person name="Crawford M."/>
            <person name="Koehrsen M."/>
            <person name="Engels R."/>
            <person name="Montgomery P."/>
            <person name="Pearson M."/>
            <person name="Howarth C."/>
            <person name="Larson L."/>
            <person name="White J."/>
            <person name="Zeng Q."/>
            <person name="Kodira C."/>
            <person name="Yandava C."/>
            <person name="Alvarado L."/>
            <person name="O'Leary S."/>
            <person name="Szabo L."/>
            <person name="Dean R."/>
            <person name="Schein J."/>
        </authorList>
    </citation>
    <scope>NUCLEOTIDE SEQUENCE</scope>
    <source>
        <strain>CRL 75-36-700-3</strain>
    </source>
</reference>
<feature type="compositionally biased region" description="Polar residues" evidence="1">
    <location>
        <begin position="31"/>
        <end position="40"/>
    </location>
</feature>
<evidence type="ECO:0000313" key="3">
    <source>
        <dbReference type="Proteomes" id="UP000008783"/>
    </source>
</evidence>
<accession>E3KY28</accession>
<organism evidence="2 3">
    <name type="scientific">Puccinia graminis f. sp. tritici (strain CRL 75-36-700-3 / race SCCL)</name>
    <name type="common">Black stem rust fungus</name>
    <dbReference type="NCBI Taxonomy" id="418459"/>
    <lineage>
        <taxon>Eukaryota</taxon>
        <taxon>Fungi</taxon>
        <taxon>Dikarya</taxon>
        <taxon>Basidiomycota</taxon>
        <taxon>Pucciniomycotina</taxon>
        <taxon>Pucciniomycetes</taxon>
        <taxon>Pucciniales</taxon>
        <taxon>Pucciniaceae</taxon>
        <taxon>Puccinia</taxon>
    </lineage>
</organism>
<keyword evidence="3" id="KW-1185">Reference proteome</keyword>
<evidence type="ECO:0000256" key="1">
    <source>
        <dbReference type="SAM" id="MobiDB-lite"/>
    </source>
</evidence>
<dbReference type="HOGENOM" id="CLU_039964_1_0_1"/>
<dbReference type="RefSeq" id="XP_003333648.2">
    <property type="nucleotide sequence ID" value="XM_003333600.2"/>
</dbReference>